<evidence type="ECO:0000259" key="3">
    <source>
        <dbReference type="Pfam" id="PF20994"/>
    </source>
</evidence>
<reference evidence="4" key="1">
    <citation type="submission" date="2021-03" db="EMBL/GenBank/DDBJ databases">
        <authorList>
            <person name="Palmer J.M."/>
        </authorList>
    </citation>
    <scope>NUCLEOTIDE SEQUENCE</scope>
    <source>
        <strain evidence="4">ARV_011</strain>
    </source>
</reference>
<feature type="coiled-coil region" evidence="1">
    <location>
        <begin position="333"/>
        <end position="367"/>
    </location>
</feature>
<dbReference type="Proteomes" id="UP000790833">
    <property type="component" value="Unassembled WGS sequence"/>
</dbReference>
<dbReference type="GeneID" id="66114360"/>
<accession>A0A9P7V8L8</accession>
<protein>
    <recommendedName>
        <fullName evidence="3">Inner kinetochore subunit AME1 domain-containing protein</fullName>
    </recommendedName>
</protein>
<feature type="compositionally biased region" description="Basic and acidic residues" evidence="2">
    <location>
        <begin position="1"/>
        <end position="12"/>
    </location>
</feature>
<evidence type="ECO:0000256" key="1">
    <source>
        <dbReference type="SAM" id="Coils"/>
    </source>
</evidence>
<dbReference type="EMBL" id="JAHMUF010000013">
    <property type="protein sequence ID" value="KAG7193224.1"/>
    <property type="molecule type" value="Genomic_DNA"/>
</dbReference>
<evidence type="ECO:0000313" key="4">
    <source>
        <dbReference type="EMBL" id="KAG7193224.1"/>
    </source>
</evidence>
<keyword evidence="1" id="KW-0175">Coiled coil</keyword>
<feature type="compositionally biased region" description="Polar residues" evidence="2">
    <location>
        <begin position="235"/>
        <end position="247"/>
    </location>
</feature>
<organism evidence="4 5">
    <name type="scientific">Scheffersomyces spartinae</name>
    <dbReference type="NCBI Taxonomy" id="45513"/>
    <lineage>
        <taxon>Eukaryota</taxon>
        <taxon>Fungi</taxon>
        <taxon>Dikarya</taxon>
        <taxon>Ascomycota</taxon>
        <taxon>Saccharomycotina</taxon>
        <taxon>Pichiomycetes</taxon>
        <taxon>Debaryomycetaceae</taxon>
        <taxon>Scheffersomyces</taxon>
    </lineage>
</organism>
<sequence>MTSRADKRDARLRGSASRSLDTGEFKITPTDLPTNSRELKNLQSALVKNEDLSDLPRRASFYRLPGKSKAHVADTPTRTNPVENISSIQAKRLSPKKKRAPLNKTTPLARKSAVDKNTIQRTLNTLKVKQQQLQLLQPLPPSQPSTTNVSKNTASESKEDGSGSSWFVNNGNKLKQLLRTKEARFVPTTETLELKQERIQKLKLQQKLKPEPKQKLKLKLKLTARITKQRKTNKYTRTSSLVESSDPGQLFTPPIAPPKAAPILLSKATSKGRQRPMVIELDRLSHRGNQNKRFKVNRLDALKHLVNTFQCDHHHNVTETEFRLNVISYLDNLLSLTSNIQDILKRLKQIQREKNEWRQKIFDLRQQHSHIGNELGQLRQSHNQIKATYEDTKKMVDLAEQIHNTKTATDNSNSNVAYLAEIILELSFRTNMIEQLKLFNCKLH</sequence>
<feature type="region of interest" description="Disordered" evidence="2">
    <location>
        <begin position="231"/>
        <end position="253"/>
    </location>
</feature>
<feature type="region of interest" description="Disordered" evidence="2">
    <location>
        <begin position="1"/>
        <end position="36"/>
    </location>
</feature>
<feature type="region of interest" description="Disordered" evidence="2">
    <location>
        <begin position="136"/>
        <end position="169"/>
    </location>
</feature>
<comment type="caution">
    <text evidence="4">The sequence shown here is derived from an EMBL/GenBank/DDBJ whole genome shotgun (WGS) entry which is preliminary data.</text>
</comment>
<dbReference type="InterPro" id="IPR048743">
    <property type="entry name" value="AME1"/>
</dbReference>
<evidence type="ECO:0000313" key="5">
    <source>
        <dbReference type="Proteomes" id="UP000790833"/>
    </source>
</evidence>
<dbReference type="AlphaFoldDB" id="A0A9P7V8L8"/>
<keyword evidence="5" id="KW-1185">Reference proteome</keyword>
<dbReference type="OrthoDB" id="3995136at2759"/>
<feature type="domain" description="Inner kinetochore subunit AME1" evidence="3">
    <location>
        <begin position="321"/>
        <end position="437"/>
    </location>
</feature>
<dbReference type="RefSeq" id="XP_043048772.1">
    <property type="nucleotide sequence ID" value="XM_043191800.1"/>
</dbReference>
<gene>
    <name evidence="4" type="ORF">KQ657_000986</name>
</gene>
<evidence type="ECO:0000256" key="2">
    <source>
        <dbReference type="SAM" id="MobiDB-lite"/>
    </source>
</evidence>
<dbReference type="Pfam" id="PF20994">
    <property type="entry name" value="CENPU"/>
    <property type="match status" value="1"/>
</dbReference>
<proteinExistence type="predicted"/>
<feature type="compositionally biased region" description="Polar residues" evidence="2">
    <location>
        <begin position="146"/>
        <end position="155"/>
    </location>
</feature>
<name>A0A9P7V8L8_9ASCO</name>